<evidence type="ECO:0000256" key="1">
    <source>
        <dbReference type="ARBA" id="ARBA00000085"/>
    </source>
</evidence>
<dbReference type="SUPFAM" id="SSF55785">
    <property type="entry name" value="PYP-like sensor domain (PAS domain)"/>
    <property type="match status" value="1"/>
</dbReference>
<dbReference type="InterPro" id="IPR013656">
    <property type="entry name" value="PAS_4"/>
</dbReference>
<keyword evidence="5" id="KW-0547">Nucleotide-binding</keyword>
<evidence type="ECO:0000256" key="7">
    <source>
        <dbReference type="ARBA" id="ARBA00022840"/>
    </source>
</evidence>
<dbReference type="GO" id="GO:0000155">
    <property type="term" value="F:phosphorelay sensor kinase activity"/>
    <property type="evidence" value="ECO:0007669"/>
    <property type="project" value="InterPro"/>
</dbReference>
<dbReference type="GO" id="GO:0000156">
    <property type="term" value="F:phosphorelay response regulator activity"/>
    <property type="evidence" value="ECO:0007669"/>
    <property type="project" value="TreeGrafter"/>
</dbReference>
<dbReference type="SMR" id="A0A6N4SUC8"/>
<dbReference type="Gene3D" id="3.30.450.20">
    <property type="entry name" value="PAS domain"/>
    <property type="match status" value="1"/>
</dbReference>
<dbReference type="InterPro" id="IPR036890">
    <property type="entry name" value="HATPase_C_sf"/>
</dbReference>
<dbReference type="InterPro" id="IPR036097">
    <property type="entry name" value="HisK_dim/P_sf"/>
</dbReference>
<dbReference type="PANTHER" id="PTHR42878">
    <property type="entry name" value="TWO-COMPONENT HISTIDINE KINASE"/>
    <property type="match status" value="1"/>
</dbReference>
<evidence type="ECO:0000313" key="11">
    <source>
        <dbReference type="Proteomes" id="UP000001822"/>
    </source>
</evidence>
<dbReference type="CDD" id="cd00075">
    <property type="entry name" value="HATPase"/>
    <property type="match status" value="1"/>
</dbReference>
<evidence type="ECO:0000313" key="10">
    <source>
        <dbReference type="EMBL" id="ABG59830.1"/>
    </source>
</evidence>
<proteinExistence type="predicted"/>
<organism evidence="10 11">
    <name type="scientific">Cytophaga hutchinsonii (strain ATCC 33406 / DSM 1761 / CIP 103989 / NBRC 15051 / NCIMB 9469 / D465)</name>
    <dbReference type="NCBI Taxonomy" id="269798"/>
    <lineage>
        <taxon>Bacteria</taxon>
        <taxon>Pseudomonadati</taxon>
        <taxon>Bacteroidota</taxon>
        <taxon>Cytophagia</taxon>
        <taxon>Cytophagales</taxon>
        <taxon>Cytophagaceae</taxon>
        <taxon>Cytophaga</taxon>
    </lineage>
</organism>
<accession>A0A6N4SUC8</accession>
<dbReference type="Pfam" id="PF00512">
    <property type="entry name" value="HisKA"/>
    <property type="match status" value="1"/>
</dbReference>
<dbReference type="KEGG" id="chu:CHU_2577"/>
<keyword evidence="4 10" id="KW-0808">Transferase</keyword>
<dbReference type="InterPro" id="IPR050351">
    <property type="entry name" value="BphY/WalK/GraS-like"/>
</dbReference>
<dbReference type="PRINTS" id="PR00344">
    <property type="entry name" value="BCTRLSENSOR"/>
</dbReference>
<dbReference type="SUPFAM" id="SSF47384">
    <property type="entry name" value="Homodimeric domain of signal transducing histidine kinase"/>
    <property type="match status" value="1"/>
</dbReference>
<dbReference type="SMART" id="SM00387">
    <property type="entry name" value="HATPase_c"/>
    <property type="match status" value="1"/>
</dbReference>
<dbReference type="InterPro" id="IPR035965">
    <property type="entry name" value="PAS-like_dom_sf"/>
</dbReference>
<dbReference type="PROSITE" id="PS50109">
    <property type="entry name" value="HIS_KIN"/>
    <property type="match status" value="1"/>
</dbReference>
<keyword evidence="3" id="KW-0597">Phosphoprotein</keyword>
<evidence type="ECO:0000259" key="9">
    <source>
        <dbReference type="PROSITE" id="PS50109"/>
    </source>
</evidence>
<dbReference type="GO" id="GO:0030295">
    <property type="term" value="F:protein kinase activator activity"/>
    <property type="evidence" value="ECO:0007669"/>
    <property type="project" value="TreeGrafter"/>
</dbReference>
<feature type="domain" description="Histidine kinase" evidence="9">
    <location>
        <begin position="135"/>
        <end position="346"/>
    </location>
</feature>
<sequence>MIPMNVTFEHDFQTMRESFFENAQEAFAILDKDLNFIDINKSFTESLKTGRDKLIGKNIIEFNSSIKNTERFRLYQKVLQTGESIILDDIRLHPNLGSYTIRVSCFKVGEGIGLAILNITDLRDAIDDLETFIYKCSHDMRTPVSNIYGLIQLALEDTKDPHTVEFLNMIKHQTDRLDHIIHQLANTSRLMHDNKIIYLVDLKTVVSDVIDSFSKIPDFEAIKFTVTSSSKEKFFSDKSLLICILENIIDNAIKYRNHDIQSLIDINMSDEKSGVRITIKDNGIGIDDDIQKNVFKMFYRGTNKSSGSGLGLYTVKHFIKKLKGEISLTSEKNTGTTFSFYIPNVNTDK</sequence>
<evidence type="ECO:0000256" key="5">
    <source>
        <dbReference type="ARBA" id="ARBA00022741"/>
    </source>
</evidence>
<dbReference type="InterPro" id="IPR003594">
    <property type="entry name" value="HATPase_dom"/>
</dbReference>
<evidence type="ECO:0000256" key="6">
    <source>
        <dbReference type="ARBA" id="ARBA00022777"/>
    </source>
</evidence>
<dbReference type="SMART" id="SM00388">
    <property type="entry name" value="HisKA"/>
    <property type="match status" value="1"/>
</dbReference>
<dbReference type="InterPro" id="IPR004358">
    <property type="entry name" value="Sig_transdc_His_kin-like_C"/>
</dbReference>
<evidence type="ECO:0000256" key="8">
    <source>
        <dbReference type="ARBA" id="ARBA00023012"/>
    </source>
</evidence>
<protein>
    <recommendedName>
        <fullName evidence="2">histidine kinase</fullName>
        <ecNumber evidence="2">2.7.13.3</ecNumber>
    </recommendedName>
</protein>
<keyword evidence="7" id="KW-0067">ATP-binding</keyword>
<keyword evidence="6 10" id="KW-0418">Kinase</keyword>
<dbReference type="Pfam" id="PF08448">
    <property type="entry name" value="PAS_4"/>
    <property type="match status" value="1"/>
</dbReference>
<evidence type="ECO:0000256" key="2">
    <source>
        <dbReference type="ARBA" id="ARBA00012438"/>
    </source>
</evidence>
<dbReference type="Gene3D" id="1.10.287.130">
    <property type="match status" value="1"/>
</dbReference>
<keyword evidence="8" id="KW-0902">Two-component regulatory system</keyword>
<keyword evidence="11" id="KW-1185">Reference proteome</keyword>
<evidence type="ECO:0000256" key="4">
    <source>
        <dbReference type="ARBA" id="ARBA00022679"/>
    </source>
</evidence>
<dbReference type="Proteomes" id="UP000001822">
    <property type="component" value="Chromosome"/>
</dbReference>
<evidence type="ECO:0000256" key="3">
    <source>
        <dbReference type="ARBA" id="ARBA00022553"/>
    </source>
</evidence>
<comment type="catalytic activity">
    <reaction evidence="1">
        <text>ATP + protein L-histidine = ADP + protein N-phospho-L-histidine.</text>
        <dbReference type="EC" id="2.7.13.3"/>
    </reaction>
</comment>
<dbReference type="EC" id="2.7.13.3" evidence="2"/>
<dbReference type="GO" id="GO:0007234">
    <property type="term" value="P:osmosensory signaling via phosphorelay pathway"/>
    <property type="evidence" value="ECO:0007669"/>
    <property type="project" value="TreeGrafter"/>
</dbReference>
<dbReference type="AlphaFoldDB" id="A0A6N4SUC8"/>
<gene>
    <name evidence="10" type="primary">evgS</name>
    <name evidence="10" type="ordered locus">CHU_2577</name>
</gene>
<dbReference type="EMBL" id="CP000383">
    <property type="protein sequence ID" value="ABG59830.1"/>
    <property type="molecule type" value="Genomic_DNA"/>
</dbReference>
<reference evidence="10 11" key="1">
    <citation type="journal article" date="2007" name="Appl. Environ. Microbiol.">
        <title>Genome sequence of the cellulolytic gliding bacterium Cytophaga hutchinsonii.</title>
        <authorList>
            <person name="Xie G."/>
            <person name="Bruce D.C."/>
            <person name="Challacombe J.F."/>
            <person name="Chertkov O."/>
            <person name="Detter J.C."/>
            <person name="Gilna P."/>
            <person name="Han C.S."/>
            <person name="Lucas S."/>
            <person name="Misra M."/>
            <person name="Myers G.L."/>
            <person name="Richardson P."/>
            <person name="Tapia R."/>
            <person name="Thayer N."/>
            <person name="Thompson L.S."/>
            <person name="Brettin T.S."/>
            <person name="Henrissat B."/>
            <person name="Wilson D.B."/>
            <person name="McBride M.J."/>
        </authorList>
    </citation>
    <scope>NUCLEOTIDE SEQUENCE [LARGE SCALE GENOMIC DNA]</scope>
    <source>
        <strain evidence="11">ATCC 33406 / DSM 1761 / CIP 103989 / NBRC 15051 / NCIMB 9469 / D465</strain>
    </source>
</reference>
<name>A0A6N4SUC8_CYTH3</name>
<dbReference type="PANTHER" id="PTHR42878:SF7">
    <property type="entry name" value="SENSOR HISTIDINE KINASE GLRK"/>
    <property type="match status" value="1"/>
</dbReference>
<dbReference type="Pfam" id="PF02518">
    <property type="entry name" value="HATPase_c"/>
    <property type="match status" value="1"/>
</dbReference>
<dbReference type="InterPro" id="IPR003661">
    <property type="entry name" value="HisK_dim/P_dom"/>
</dbReference>
<dbReference type="SUPFAM" id="SSF55874">
    <property type="entry name" value="ATPase domain of HSP90 chaperone/DNA topoisomerase II/histidine kinase"/>
    <property type="match status" value="1"/>
</dbReference>
<dbReference type="InterPro" id="IPR005467">
    <property type="entry name" value="His_kinase_dom"/>
</dbReference>
<dbReference type="OrthoDB" id="9766459at2"/>
<dbReference type="CDD" id="cd00082">
    <property type="entry name" value="HisKA"/>
    <property type="match status" value="1"/>
</dbReference>
<dbReference type="GO" id="GO:0005524">
    <property type="term" value="F:ATP binding"/>
    <property type="evidence" value="ECO:0007669"/>
    <property type="project" value="UniProtKB-KW"/>
</dbReference>
<dbReference type="Gene3D" id="3.30.565.10">
    <property type="entry name" value="Histidine kinase-like ATPase, C-terminal domain"/>
    <property type="match status" value="1"/>
</dbReference>